<dbReference type="InterPro" id="IPR038883">
    <property type="entry name" value="AN11006-like"/>
</dbReference>
<dbReference type="PANTHER" id="PTHR42085">
    <property type="entry name" value="F-BOX DOMAIN-CONTAINING PROTEIN"/>
    <property type="match status" value="1"/>
</dbReference>
<dbReference type="OrthoDB" id="5372935at2759"/>
<dbReference type="EMBL" id="KV748728">
    <property type="protein sequence ID" value="OCL13383.1"/>
    <property type="molecule type" value="Genomic_DNA"/>
</dbReference>
<evidence type="ECO:0008006" key="4">
    <source>
        <dbReference type="Google" id="ProtNLM"/>
    </source>
</evidence>
<dbReference type="Proteomes" id="UP000250140">
    <property type="component" value="Unassembled WGS sequence"/>
</dbReference>
<gene>
    <name evidence="2" type="ORF">AOQ84DRAFT_111179</name>
</gene>
<evidence type="ECO:0000313" key="3">
    <source>
        <dbReference type="Proteomes" id="UP000250140"/>
    </source>
</evidence>
<feature type="region of interest" description="Disordered" evidence="1">
    <location>
        <begin position="1"/>
        <end position="119"/>
    </location>
</feature>
<dbReference type="AlphaFoldDB" id="A0A8E2JXQ5"/>
<protein>
    <recommendedName>
        <fullName evidence="4">F-box domain-containing protein</fullName>
    </recommendedName>
</protein>
<sequence length="411" mass="46968">MTSKGRRPASILRESSLELGSPRLATHYNQQTGRPIRDGAGKKRKHPDYVDSVIIEEDIPVESCSEDEDGNLKRPKRVIKRKRTPSPSPPPLSPIIQDAMSSREVTPTPSPPNGDLDRPICLTFNIPQGFQGPFVVKLDRGLLDGNGQGSRSRDQGTTISRVERRSYFNTTGRRPQKQPRKVTVSSHSNIGFLTLPPELRNKIYRLLFIAKQDLIFYFPDNFCLSSAFLRTCNQVHEEGRSILYGENTFVFERNKYTRAPLWSPTLKEIGYKDMRLFLKLIGPRNLSMIRDMRIVFEDAMPSSTPYLHSQEARRFVNDEHLIDCLHILENQAKLREVSLSFHGRRCLQVDVDVRFLETLAKVKADQVTITNSQKMPYSEVKAHPEVRRLLREAMIRNPPLHTVLQNSAGNI</sequence>
<feature type="compositionally biased region" description="Basic residues" evidence="1">
    <location>
        <begin position="73"/>
        <end position="84"/>
    </location>
</feature>
<proteinExistence type="predicted"/>
<keyword evidence="3" id="KW-1185">Reference proteome</keyword>
<name>A0A8E2JXQ5_9PEZI</name>
<reference evidence="2 3" key="1">
    <citation type="journal article" date="2016" name="Nat. Commun.">
        <title>Ectomycorrhizal ecology is imprinted in the genome of the dominant symbiotic fungus Cenococcum geophilum.</title>
        <authorList>
            <consortium name="DOE Joint Genome Institute"/>
            <person name="Peter M."/>
            <person name="Kohler A."/>
            <person name="Ohm R.A."/>
            <person name="Kuo A."/>
            <person name="Krutzmann J."/>
            <person name="Morin E."/>
            <person name="Arend M."/>
            <person name="Barry K.W."/>
            <person name="Binder M."/>
            <person name="Choi C."/>
            <person name="Clum A."/>
            <person name="Copeland A."/>
            <person name="Grisel N."/>
            <person name="Haridas S."/>
            <person name="Kipfer T."/>
            <person name="LaButti K."/>
            <person name="Lindquist E."/>
            <person name="Lipzen A."/>
            <person name="Maire R."/>
            <person name="Meier B."/>
            <person name="Mihaltcheva S."/>
            <person name="Molinier V."/>
            <person name="Murat C."/>
            <person name="Poggeler S."/>
            <person name="Quandt C.A."/>
            <person name="Sperisen C."/>
            <person name="Tritt A."/>
            <person name="Tisserant E."/>
            <person name="Crous P.W."/>
            <person name="Henrissat B."/>
            <person name="Nehls U."/>
            <person name="Egli S."/>
            <person name="Spatafora J.W."/>
            <person name="Grigoriev I.V."/>
            <person name="Martin F.M."/>
        </authorList>
    </citation>
    <scope>NUCLEOTIDE SEQUENCE [LARGE SCALE GENOMIC DNA]</scope>
    <source>
        <strain evidence="2 3">CBS 207.34</strain>
    </source>
</reference>
<evidence type="ECO:0000256" key="1">
    <source>
        <dbReference type="SAM" id="MobiDB-lite"/>
    </source>
</evidence>
<feature type="compositionally biased region" description="Acidic residues" evidence="1">
    <location>
        <begin position="54"/>
        <end position="69"/>
    </location>
</feature>
<accession>A0A8E2JXQ5</accession>
<evidence type="ECO:0000313" key="2">
    <source>
        <dbReference type="EMBL" id="OCL13383.1"/>
    </source>
</evidence>
<organism evidence="2 3">
    <name type="scientific">Glonium stellatum</name>
    <dbReference type="NCBI Taxonomy" id="574774"/>
    <lineage>
        <taxon>Eukaryota</taxon>
        <taxon>Fungi</taxon>
        <taxon>Dikarya</taxon>
        <taxon>Ascomycota</taxon>
        <taxon>Pezizomycotina</taxon>
        <taxon>Dothideomycetes</taxon>
        <taxon>Pleosporomycetidae</taxon>
        <taxon>Gloniales</taxon>
        <taxon>Gloniaceae</taxon>
        <taxon>Glonium</taxon>
    </lineage>
</organism>
<dbReference type="PANTHER" id="PTHR42085:SF1">
    <property type="entry name" value="F-BOX DOMAIN-CONTAINING PROTEIN"/>
    <property type="match status" value="1"/>
</dbReference>